<dbReference type="GO" id="GO:0006369">
    <property type="term" value="P:termination of RNA polymerase II transcription"/>
    <property type="evidence" value="ECO:0007669"/>
    <property type="project" value="EnsemblFungi"/>
</dbReference>
<evidence type="ECO:0000259" key="8">
    <source>
        <dbReference type="PROSITE" id="PS50198"/>
    </source>
</evidence>
<dbReference type="SUPFAM" id="SSF51045">
    <property type="entry name" value="WW domain"/>
    <property type="match status" value="1"/>
</dbReference>
<gene>
    <name evidence="9" type="ORF">PICMEDRAFT_70782</name>
</gene>
<dbReference type="OrthoDB" id="2530521at2759"/>
<dbReference type="PANTHER" id="PTHR10657:SF4">
    <property type="entry name" value="PEPTIDYL-PROLYL CIS-TRANS ISOMERASE-RELATED"/>
    <property type="match status" value="1"/>
</dbReference>
<dbReference type="CDD" id="cd00201">
    <property type="entry name" value="WW"/>
    <property type="match status" value="1"/>
</dbReference>
<evidence type="ECO:0000256" key="5">
    <source>
        <dbReference type="RuleBase" id="RU363014"/>
    </source>
</evidence>
<name>A0A1E3NT48_9ASCO</name>
<dbReference type="GeneID" id="30180425"/>
<evidence type="ECO:0000256" key="4">
    <source>
        <dbReference type="PROSITE-ProRule" id="PRU00278"/>
    </source>
</evidence>
<dbReference type="SMART" id="SM00456">
    <property type="entry name" value="WW"/>
    <property type="match status" value="1"/>
</dbReference>
<evidence type="ECO:0000259" key="7">
    <source>
        <dbReference type="PROSITE" id="PS50020"/>
    </source>
</evidence>
<sequence length="188" mass="21147">MVRRAQHALPAPPASDTNPPQTNPHTGLPDEWTIRLSRTHDQEYFFNKETEQSQWDAPPGTDTAKLEQYLGRALHRPAKVRVRHLLIKHRDSRKPSSWKEDTITRTKESAVEKLKSYKDEIERGDATLDQLAVDNSDCSSHVKGGDLGFFGKGEMQPSFEKASFALQVGDMSNVVETDSGVHLIERIG</sequence>
<dbReference type="GO" id="GO:0003755">
    <property type="term" value="F:peptidyl-prolyl cis-trans isomerase activity"/>
    <property type="evidence" value="ECO:0007669"/>
    <property type="project" value="UniProtKB-UniRule"/>
</dbReference>
<dbReference type="SUPFAM" id="SSF54534">
    <property type="entry name" value="FKBP-like"/>
    <property type="match status" value="1"/>
</dbReference>
<dbReference type="GO" id="GO:0045899">
    <property type="term" value="P:positive regulation of RNA polymerase II transcription preinitiation complex assembly"/>
    <property type="evidence" value="ECO:0007669"/>
    <property type="project" value="EnsemblFungi"/>
</dbReference>
<evidence type="ECO:0000313" key="10">
    <source>
        <dbReference type="Proteomes" id="UP000094455"/>
    </source>
</evidence>
<dbReference type="AlphaFoldDB" id="A0A1E3NT48"/>
<feature type="region of interest" description="Disordered" evidence="6">
    <location>
        <begin position="1"/>
        <end position="30"/>
    </location>
</feature>
<protein>
    <recommendedName>
        <fullName evidence="5">Peptidyl-prolyl cis-trans isomerase</fullName>
        <ecNumber evidence="5">5.2.1.8</ecNumber>
    </recommendedName>
</protein>
<dbReference type="InterPro" id="IPR051370">
    <property type="entry name" value="PPIase_Pin1"/>
</dbReference>
<evidence type="ECO:0000256" key="3">
    <source>
        <dbReference type="ARBA" id="ARBA00023235"/>
    </source>
</evidence>
<keyword evidence="2 4" id="KW-0697">Rotamase</keyword>
<accession>A0A1E3NT48</accession>
<feature type="domain" description="WW" evidence="7">
    <location>
        <begin position="26"/>
        <end position="60"/>
    </location>
</feature>
<dbReference type="InterPro" id="IPR001202">
    <property type="entry name" value="WW_dom"/>
</dbReference>
<dbReference type="PANTHER" id="PTHR10657">
    <property type="entry name" value="PEPTIDYL-PROLYL CIS-TRANS ISOMERASE"/>
    <property type="match status" value="1"/>
</dbReference>
<dbReference type="EMBL" id="KV454001">
    <property type="protein sequence ID" value="ODQ49224.1"/>
    <property type="molecule type" value="Genomic_DNA"/>
</dbReference>
<dbReference type="InterPro" id="IPR000297">
    <property type="entry name" value="PPIase_PpiC"/>
</dbReference>
<dbReference type="Pfam" id="PF00639">
    <property type="entry name" value="Rotamase"/>
    <property type="match status" value="1"/>
</dbReference>
<dbReference type="GO" id="GO:0005634">
    <property type="term" value="C:nucleus"/>
    <property type="evidence" value="ECO:0007669"/>
    <property type="project" value="TreeGrafter"/>
</dbReference>
<dbReference type="GO" id="GO:2000059">
    <property type="term" value="P:negative regulation of ubiquitin-dependent protein catabolic process"/>
    <property type="evidence" value="ECO:0007669"/>
    <property type="project" value="EnsemblFungi"/>
</dbReference>
<comment type="catalytic activity">
    <reaction evidence="1 5">
        <text>[protein]-peptidylproline (omega=180) = [protein]-peptidylproline (omega=0)</text>
        <dbReference type="Rhea" id="RHEA:16237"/>
        <dbReference type="Rhea" id="RHEA-COMP:10747"/>
        <dbReference type="Rhea" id="RHEA-COMP:10748"/>
        <dbReference type="ChEBI" id="CHEBI:83833"/>
        <dbReference type="ChEBI" id="CHEBI:83834"/>
        <dbReference type="EC" id="5.2.1.8"/>
    </reaction>
</comment>
<dbReference type="InterPro" id="IPR046357">
    <property type="entry name" value="PPIase_dom_sf"/>
</dbReference>
<dbReference type="GO" id="GO:0000993">
    <property type="term" value="F:RNA polymerase II complex binding"/>
    <property type="evidence" value="ECO:0007669"/>
    <property type="project" value="EnsemblFungi"/>
</dbReference>
<keyword evidence="3 4" id="KW-0413">Isomerase</keyword>
<evidence type="ECO:0000256" key="6">
    <source>
        <dbReference type="SAM" id="MobiDB-lite"/>
    </source>
</evidence>
<dbReference type="EC" id="5.2.1.8" evidence="5"/>
<evidence type="ECO:0000313" key="9">
    <source>
        <dbReference type="EMBL" id="ODQ49224.1"/>
    </source>
</evidence>
<dbReference type="PROSITE" id="PS50198">
    <property type="entry name" value="PPIC_PPIASE_2"/>
    <property type="match status" value="1"/>
</dbReference>
<feature type="compositionally biased region" description="Polar residues" evidence="6">
    <location>
        <begin position="15"/>
        <end position="25"/>
    </location>
</feature>
<dbReference type="GO" id="GO:2000749">
    <property type="term" value="P:positive regulation of rDNA heterochromatin formation"/>
    <property type="evidence" value="ECO:0007669"/>
    <property type="project" value="EnsemblFungi"/>
</dbReference>
<dbReference type="GO" id="GO:0005829">
    <property type="term" value="C:cytosol"/>
    <property type="evidence" value="ECO:0007669"/>
    <property type="project" value="TreeGrafter"/>
</dbReference>
<dbReference type="Gene3D" id="3.10.50.40">
    <property type="match status" value="1"/>
</dbReference>
<feature type="domain" description="PpiC" evidence="8">
    <location>
        <begin position="77"/>
        <end position="188"/>
    </location>
</feature>
<dbReference type="FunFam" id="3.10.50.40:FF:000026">
    <property type="entry name" value="Peptidyl-prolyl cis-trans isomerase"/>
    <property type="match status" value="1"/>
</dbReference>
<dbReference type="Gene3D" id="2.20.70.10">
    <property type="match status" value="1"/>
</dbReference>
<dbReference type="RefSeq" id="XP_019020337.1">
    <property type="nucleotide sequence ID" value="XM_019163738.1"/>
</dbReference>
<organism evidence="9 10">
    <name type="scientific">Pichia membranifaciens NRRL Y-2026</name>
    <dbReference type="NCBI Taxonomy" id="763406"/>
    <lineage>
        <taxon>Eukaryota</taxon>
        <taxon>Fungi</taxon>
        <taxon>Dikarya</taxon>
        <taxon>Ascomycota</taxon>
        <taxon>Saccharomycotina</taxon>
        <taxon>Pichiomycetes</taxon>
        <taxon>Pichiales</taxon>
        <taxon>Pichiaceae</taxon>
        <taxon>Pichia</taxon>
    </lineage>
</organism>
<dbReference type="PROSITE" id="PS50020">
    <property type="entry name" value="WW_DOMAIN_2"/>
    <property type="match status" value="1"/>
</dbReference>
<dbReference type="Pfam" id="PF00397">
    <property type="entry name" value="WW"/>
    <property type="match status" value="1"/>
</dbReference>
<evidence type="ECO:0000256" key="1">
    <source>
        <dbReference type="ARBA" id="ARBA00000971"/>
    </source>
</evidence>
<evidence type="ECO:0000256" key="2">
    <source>
        <dbReference type="ARBA" id="ARBA00023110"/>
    </source>
</evidence>
<dbReference type="GO" id="GO:0000122">
    <property type="term" value="P:negative regulation of transcription by RNA polymerase II"/>
    <property type="evidence" value="ECO:0007669"/>
    <property type="project" value="EnsemblFungi"/>
</dbReference>
<proteinExistence type="predicted"/>
<dbReference type="Proteomes" id="UP000094455">
    <property type="component" value="Unassembled WGS sequence"/>
</dbReference>
<reference evidence="9 10" key="1">
    <citation type="journal article" date="2016" name="Proc. Natl. Acad. Sci. U.S.A.">
        <title>Comparative genomics of biotechnologically important yeasts.</title>
        <authorList>
            <person name="Riley R."/>
            <person name="Haridas S."/>
            <person name="Wolfe K.H."/>
            <person name="Lopes M.R."/>
            <person name="Hittinger C.T."/>
            <person name="Goeker M."/>
            <person name="Salamov A.A."/>
            <person name="Wisecaver J.H."/>
            <person name="Long T.M."/>
            <person name="Calvey C.H."/>
            <person name="Aerts A.L."/>
            <person name="Barry K.W."/>
            <person name="Choi C."/>
            <person name="Clum A."/>
            <person name="Coughlan A.Y."/>
            <person name="Deshpande S."/>
            <person name="Douglass A.P."/>
            <person name="Hanson S.J."/>
            <person name="Klenk H.-P."/>
            <person name="LaButti K.M."/>
            <person name="Lapidus A."/>
            <person name="Lindquist E.A."/>
            <person name="Lipzen A.M."/>
            <person name="Meier-Kolthoff J.P."/>
            <person name="Ohm R.A."/>
            <person name="Otillar R.P."/>
            <person name="Pangilinan J.L."/>
            <person name="Peng Y."/>
            <person name="Rokas A."/>
            <person name="Rosa C.A."/>
            <person name="Scheuner C."/>
            <person name="Sibirny A.A."/>
            <person name="Slot J.C."/>
            <person name="Stielow J.B."/>
            <person name="Sun H."/>
            <person name="Kurtzman C.P."/>
            <person name="Blackwell M."/>
            <person name="Grigoriev I.V."/>
            <person name="Jeffries T.W."/>
        </authorList>
    </citation>
    <scope>NUCLEOTIDE SEQUENCE [LARGE SCALE GENOMIC DNA]</scope>
    <source>
        <strain evidence="9 10">NRRL Y-2026</strain>
    </source>
</reference>
<dbReference type="STRING" id="763406.A0A1E3NT48"/>
<keyword evidence="10" id="KW-1185">Reference proteome</keyword>
<dbReference type="InterPro" id="IPR036020">
    <property type="entry name" value="WW_dom_sf"/>
</dbReference>